<evidence type="ECO:0000313" key="2">
    <source>
        <dbReference type="Proteomes" id="UP000838756"/>
    </source>
</evidence>
<dbReference type="Proteomes" id="UP000838756">
    <property type="component" value="Unassembled WGS sequence"/>
</dbReference>
<proteinExistence type="predicted"/>
<reference evidence="1" key="1">
    <citation type="submission" date="2022-03" db="EMBL/GenBank/DDBJ databases">
        <authorList>
            <person name="Lindestad O."/>
        </authorList>
    </citation>
    <scope>NUCLEOTIDE SEQUENCE</scope>
</reference>
<dbReference type="EMBL" id="CAKXAJ010002146">
    <property type="protein sequence ID" value="CAH2208071.1"/>
    <property type="molecule type" value="Genomic_DNA"/>
</dbReference>
<protein>
    <submittedName>
        <fullName evidence="1">Jg10104 protein</fullName>
    </submittedName>
</protein>
<feature type="non-terminal residue" evidence="1">
    <location>
        <position position="61"/>
    </location>
</feature>
<dbReference type="OrthoDB" id="6429491at2759"/>
<gene>
    <name evidence="1" type="primary">jg10104</name>
    <name evidence="1" type="ORF">PAEG_LOCUS688</name>
</gene>
<accession>A0A8S4QBH3</accession>
<keyword evidence="2" id="KW-1185">Reference proteome</keyword>
<feature type="non-terminal residue" evidence="1">
    <location>
        <position position="1"/>
    </location>
</feature>
<comment type="caution">
    <text evidence="1">The sequence shown here is derived from an EMBL/GenBank/DDBJ whole genome shotgun (WGS) entry which is preliminary data.</text>
</comment>
<name>A0A8S4QBH3_9NEOP</name>
<evidence type="ECO:0000313" key="1">
    <source>
        <dbReference type="EMBL" id="CAH2208071.1"/>
    </source>
</evidence>
<organism evidence="1 2">
    <name type="scientific">Pararge aegeria aegeria</name>
    <dbReference type="NCBI Taxonomy" id="348720"/>
    <lineage>
        <taxon>Eukaryota</taxon>
        <taxon>Metazoa</taxon>
        <taxon>Ecdysozoa</taxon>
        <taxon>Arthropoda</taxon>
        <taxon>Hexapoda</taxon>
        <taxon>Insecta</taxon>
        <taxon>Pterygota</taxon>
        <taxon>Neoptera</taxon>
        <taxon>Endopterygota</taxon>
        <taxon>Lepidoptera</taxon>
        <taxon>Glossata</taxon>
        <taxon>Ditrysia</taxon>
        <taxon>Papilionoidea</taxon>
        <taxon>Nymphalidae</taxon>
        <taxon>Satyrinae</taxon>
        <taxon>Satyrini</taxon>
        <taxon>Parargina</taxon>
        <taxon>Pararge</taxon>
    </lineage>
</organism>
<sequence length="61" mass="6998">YKSEARDAKKRVKVLAHQSALLMGELEVDERLGLLLGEVDSLRDALEQQVVRHKEQVEELQ</sequence>
<dbReference type="AlphaFoldDB" id="A0A8S4QBH3"/>